<evidence type="ECO:0000256" key="1">
    <source>
        <dbReference type="SAM" id="MobiDB-lite"/>
    </source>
</evidence>
<accession>A0A131YRU4</accession>
<keyword evidence="2" id="KW-0732">Signal</keyword>
<evidence type="ECO:0000259" key="3">
    <source>
        <dbReference type="Pfam" id="PF01826"/>
    </source>
</evidence>
<dbReference type="InterPro" id="IPR002919">
    <property type="entry name" value="TIL_dom"/>
</dbReference>
<name>A0A131YRU4_RHIAP</name>
<evidence type="ECO:0000313" key="4">
    <source>
        <dbReference type="EMBL" id="JAP81973.1"/>
    </source>
</evidence>
<feature type="compositionally biased region" description="Basic residues" evidence="1">
    <location>
        <begin position="41"/>
        <end position="58"/>
    </location>
</feature>
<protein>
    <submittedName>
        <fullName evidence="4">TIL domain containing protein</fullName>
    </submittedName>
</protein>
<dbReference type="Gene3D" id="2.10.25.10">
    <property type="entry name" value="Laminin"/>
    <property type="match status" value="1"/>
</dbReference>
<sequence length="134" mass="15760">MTKRSMRLLMLLTVFVFWHSVNGQWQSLHLNQERTPLIGRGGHHHHHHQQKPKPTPKCHRKHETLKKCVSGVCGEKKCQDLWFRSFGCVSDCEFECVCRRGYYRDNNGACVLRLMCRKPRNFAKTSTPSLKFLH</sequence>
<feature type="domain" description="TIL" evidence="3">
    <location>
        <begin position="60"/>
        <end position="116"/>
    </location>
</feature>
<dbReference type="SUPFAM" id="SSF57567">
    <property type="entry name" value="Serine protease inhibitors"/>
    <property type="match status" value="1"/>
</dbReference>
<dbReference type="EMBL" id="GEDV01006584">
    <property type="protein sequence ID" value="JAP81973.1"/>
    <property type="molecule type" value="Transcribed_RNA"/>
</dbReference>
<dbReference type="InterPro" id="IPR036084">
    <property type="entry name" value="Ser_inhib-like_sf"/>
</dbReference>
<dbReference type="CDD" id="cd19941">
    <property type="entry name" value="TIL"/>
    <property type="match status" value="1"/>
</dbReference>
<evidence type="ECO:0000256" key="2">
    <source>
        <dbReference type="SAM" id="SignalP"/>
    </source>
</evidence>
<reference evidence="4" key="1">
    <citation type="journal article" date="2016" name="Ticks Tick Borne Dis.">
        <title>De novo assembly and annotation of the salivary gland transcriptome of Rhipicephalus appendiculatus male and female ticks during blood feeding.</title>
        <authorList>
            <person name="de Castro M.H."/>
            <person name="de Klerk D."/>
            <person name="Pienaar R."/>
            <person name="Latif A.A."/>
            <person name="Rees D.J."/>
            <person name="Mans B.J."/>
        </authorList>
    </citation>
    <scope>NUCLEOTIDE SEQUENCE</scope>
    <source>
        <tissue evidence="4">Salivary glands</tissue>
    </source>
</reference>
<feature type="signal peptide" evidence="2">
    <location>
        <begin position="1"/>
        <end position="23"/>
    </location>
</feature>
<organism evidence="4">
    <name type="scientific">Rhipicephalus appendiculatus</name>
    <name type="common">Brown ear tick</name>
    <dbReference type="NCBI Taxonomy" id="34631"/>
    <lineage>
        <taxon>Eukaryota</taxon>
        <taxon>Metazoa</taxon>
        <taxon>Ecdysozoa</taxon>
        <taxon>Arthropoda</taxon>
        <taxon>Chelicerata</taxon>
        <taxon>Arachnida</taxon>
        <taxon>Acari</taxon>
        <taxon>Parasitiformes</taxon>
        <taxon>Ixodida</taxon>
        <taxon>Ixodoidea</taxon>
        <taxon>Ixodidae</taxon>
        <taxon>Rhipicephalinae</taxon>
        <taxon>Rhipicephalus</taxon>
        <taxon>Rhipicephalus</taxon>
    </lineage>
</organism>
<feature type="chain" id="PRO_5007285952" evidence="2">
    <location>
        <begin position="24"/>
        <end position="134"/>
    </location>
</feature>
<feature type="region of interest" description="Disordered" evidence="1">
    <location>
        <begin position="39"/>
        <end position="58"/>
    </location>
</feature>
<dbReference type="AlphaFoldDB" id="A0A131YRU4"/>
<proteinExistence type="predicted"/>
<dbReference type="Pfam" id="PF01826">
    <property type="entry name" value="TIL"/>
    <property type="match status" value="1"/>
</dbReference>